<organism evidence="11">
    <name type="scientific">Spathaspora passalidarum (strain NRRL Y-27907 / 11-Y1)</name>
    <dbReference type="NCBI Taxonomy" id="619300"/>
    <lineage>
        <taxon>Eukaryota</taxon>
        <taxon>Fungi</taxon>
        <taxon>Dikarya</taxon>
        <taxon>Ascomycota</taxon>
        <taxon>Saccharomycotina</taxon>
        <taxon>Pichiomycetes</taxon>
        <taxon>Debaryomycetaceae</taxon>
        <taxon>Spathaspora</taxon>
    </lineage>
</organism>
<feature type="transmembrane region" description="Helical" evidence="8">
    <location>
        <begin position="295"/>
        <end position="317"/>
    </location>
</feature>
<keyword evidence="3 8" id="KW-0812">Transmembrane</keyword>
<gene>
    <name evidence="10" type="primary">QDR1</name>
    <name evidence="10" type="ORF">SPAPADRAFT_70386</name>
</gene>
<feature type="transmembrane region" description="Helical" evidence="8">
    <location>
        <begin position="481"/>
        <end position="504"/>
    </location>
</feature>
<evidence type="ECO:0000313" key="11">
    <source>
        <dbReference type="Proteomes" id="UP000000709"/>
    </source>
</evidence>
<feature type="transmembrane region" description="Helical" evidence="8">
    <location>
        <begin position="415"/>
        <end position="444"/>
    </location>
</feature>
<dbReference type="KEGG" id="spaa:SPAPADRAFT_70386"/>
<feature type="transmembrane region" description="Helical" evidence="8">
    <location>
        <begin position="151"/>
        <end position="172"/>
    </location>
</feature>
<dbReference type="GeneID" id="18875324"/>
<dbReference type="PROSITE" id="PS50850">
    <property type="entry name" value="MFS"/>
    <property type="match status" value="1"/>
</dbReference>
<keyword evidence="11" id="KW-1185">Reference proteome</keyword>
<dbReference type="Pfam" id="PF07690">
    <property type="entry name" value="MFS_1"/>
    <property type="match status" value="1"/>
</dbReference>
<dbReference type="EMBL" id="GL996500">
    <property type="protein sequence ID" value="EGW34248.1"/>
    <property type="molecule type" value="Genomic_DNA"/>
</dbReference>
<dbReference type="SUPFAM" id="SSF103473">
    <property type="entry name" value="MFS general substrate transporter"/>
    <property type="match status" value="1"/>
</dbReference>
<feature type="transmembrane region" description="Helical" evidence="8">
    <location>
        <begin position="126"/>
        <end position="145"/>
    </location>
</feature>
<dbReference type="GO" id="GO:0055088">
    <property type="term" value="P:lipid homeostasis"/>
    <property type="evidence" value="ECO:0007669"/>
    <property type="project" value="UniProtKB-ARBA"/>
</dbReference>
<accession>G3AHT4</accession>
<evidence type="ECO:0000256" key="1">
    <source>
        <dbReference type="ARBA" id="ARBA00004141"/>
    </source>
</evidence>
<evidence type="ECO:0000256" key="4">
    <source>
        <dbReference type="ARBA" id="ARBA00022989"/>
    </source>
</evidence>
<dbReference type="GO" id="GO:0022857">
    <property type="term" value="F:transmembrane transporter activity"/>
    <property type="evidence" value="ECO:0007669"/>
    <property type="project" value="InterPro"/>
</dbReference>
<comment type="subcellular location">
    <subcellularLocation>
        <location evidence="1">Membrane</location>
        <topology evidence="1">Multi-pass membrane protein</topology>
    </subcellularLocation>
</comment>
<feature type="transmembrane region" description="Helical" evidence="8">
    <location>
        <begin position="85"/>
        <end position="106"/>
    </location>
</feature>
<dbReference type="GO" id="GO:0005886">
    <property type="term" value="C:plasma membrane"/>
    <property type="evidence" value="ECO:0007669"/>
    <property type="project" value="TreeGrafter"/>
</dbReference>
<sequence>MSEEYKIYHIEGKRLDMDTHNHEVDDNSSRESDDIKVEFTQTPQHTPPYTIFLSHERILLVVILSLVGFWSAVSSPIYFPALPTLQHYFHTTPGMTNASVIAYLIFQGISPTISSNLADTFGKRPVILTSILIYIGACVAISQMHNYIGLVILRCVQAAGIAPVIAISSGVAGDVCTPANRGGMVGVTVGLQLVGNGIGGLIGALLISSFNSWRSIFIFLTIGGGVTFVLAFFLLPETSRSIVGNGSIKPKSWCNRSVFIRFPHFKARMTNDIITLEPKKSFDFWGPYKIFFKRIVFFSLLPSGLHFASWTMVLTSLSTELESSKYNYTVMKVGLVYLPQGLACFGGSLVIGRLMNWYYRQRKTQHEQIYGDLPYTERHPFNIVSTRLALCIVPSILTIIGLSIFGWCIETNQHIISIIISTCLISLSSSMTMSISATLLVDLFPTQGSASASCVNLMRCLLAALGTGVLDFMVGKLHLGGTYTLMAGLTLVADMGFIYVVYIVNQSSPKLYLGGLTEPDMVTGVYLTEPDMITGVYLTEP</sequence>
<evidence type="ECO:0000256" key="6">
    <source>
        <dbReference type="ARBA" id="ARBA00038347"/>
    </source>
</evidence>
<feature type="transmembrane region" description="Helical" evidence="8">
    <location>
        <begin position="337"/>
        <end position="359"/>
    </location>
</feature>
<evidence type="ECO:0000256" key="5">
    <source>
        <dbReference type="ARBA" id="ARBA00023136"/>
    </source>
</evidence>
<keyword evidence="5 8" id="KW-0472">Membrane</keyword>
<dbReference type="InterPro" id="IPR020846">
    <property type="entry name" value="MFS_dom"/>
</dbReference>
<dbReference type="PANTHER" id="PTHR23502:SF51">
    <property type="entry name" value="QUINIDINE RESISTANCE PROTEIN 1-RELATED"/>
    <property type="match status" value="1"/>
</dbReference>
<dbReference type="OMA" id="NWNYRRR"/>
<dbReference type="PANTHER" id="PTHR23502">
    <property type="entry name" value="MAJOR FACILITATOR SUPERFAMILY"/>
    <property type="match status" value="1"/>
</dbReference>
<feature type="transmembrane region" description="Helical" evidence="8">
    <location>
        <begin position="456"/>
        <end position="475"/>
    </location>
</feature>
<dbReference type="RefSeq" id="XP_007373832.1">
    <property type="nucleotide sequence ID" value="XM_007373770.1"/>
</dbReference>
<evidence type="ECO:0000256" key="8">
    <source>
        <dbReference type="SAM" id="Phobius"/>
    </source>
</evidence>
<evidence type="ECO:0000259" key="9">
    <source>
        <dbReference type="PROSITE" id="PS50850"/>
    </source>
</evidence>
<evidence type="ECO:0000313" key="10">
    <source>
        <dbReference type="EMBL" id="EGW34248.1"/>
    </source>
</evidence>
<dbReference type="Gene3D" id="1.20.1250.20">
    <property type="entry name" value="MFS general substrate transporter like domains"/>
    <property type="match status" value="1"/>
</dbReference>
<evidence type="ECO:0000256" key="7">
    <source>
        <dbReference type="ARBA" id="ARBA00053949"/>
    </source>
</evidence>
<comment type="function">
    <text evidence="7">MFS antiporter that does not display functional linkage as drug transporter and performs functions that significantly affect biofilm development and virulence. No substrate for transport has been identified yet, but plays an important role in the growth in the host.</text>
</comment>
<dbReference type="InterPro" id="IPR036259">
    <property type="entry name" value="MFS_trans_sf"/>
</dbReference>
<dbReference type="HOGENOM" id="CLU_008455_8_4_1"/>
<feature type="transmembrane region" description="Helical" evidence="8">
    <location>
        <begin position="213"/>
        <end position="235"/>
    </location>
</feature>
<dbReference type="GO" id="GO:0045121">
    <property type="term" value="C:membrane raft"/>
    <property type="evidence" value="ECO:0007669"/>
    <property type="project" value="UniProtKB-ARBA"/>
</dbReference>
<feature type="domain" description="Major facilitator superfamily (MFS) profile" evidence="9">
    <location>
        <begin position="60"/>
        <end position="508"/>
    </location>
</feature>
<dbReference type="FunFam" id="1.20.1250.20:FF:000172">
    <property type="entry name" value="MFS multidrug resistance transporter"/>
    <property type="match status" value="1"/>
</dbReference>
<keyword evidence="2" id="KW-0813">Transport</keyword>
<dbReference type="InterPro" id="IPR011701">
    <property type="entry name" value="MFS"/>
</dbReference>
<feature type="transmembrane region" description="Helical" evidence="8">
    <location>
        <begin position="388"/>
        <end position="409"/>
    </location>
</feature>
<dbReference type="GO" id="GO:0001765">
    <property type="term" value="P:membrane raft assembly"/>
    <property type="evidence" value="ECO:0007669"/>
    <property type="project" value="UniProtKB-ARBA"/>
</dbReference>
<dbReference type="AlphaFoldDB" id="G3AHT4"/>
<feature type="transmembrane region" description="Helical" evidence="8">
    <location>
        <begin position="58"/>
        <end position="79"/>
    </location>
</feature>
<reference evidence="10 11" key="1">
    <citation type="journal article" date="2011" name="Proc. Natl. Acad. Sci. U.S.A.">
        <title>Comparative genomics of xylose-fermenting fungi for enhanced biofuel production.</title>
        <authorList>
            <person name="Wohlbach D.J."/>
            <person name="Kuo A."/>
            <person name="Sato T.K."/>
            <person name="Potts K.M."/>
            <person name="Salamov A.A."/>
            <person name="LaButti K.M."/>
            <person name="Sun H."/>
            <person name="Clum A."/>
            <person name="Pangilinan J.L."/>
            <person name="Lindquist E.A."/>
            <person name="Lucas S."/>
            <person name="Lapidus A."/>
            <person name="Jin M."/>
            <person name="Gunawan C."/>
            <person name="Balan V."/>
            <person name="Dale B.E."/>
            <person name="Jeffries T.W."/>
            <person name="Zinkel R."/>
            <person name="Barry K.W."/>
            <person name="Grigoriev I.V."/>
            <person name="Gasch A.P."/>
        </authorList>
    </citation>
    <scope>NUCLEOTIDE SEQUENCE [LARGE SCALE GENOMIC DNA]</scope>
    <source>
        <strain evidence="11">NRRL Y-27907 / 11-Y1</strain>
    </source>
</reference>
<evidence type="ECO:0000256" key="2">
    <source>
        <dbReference type="ARBA" id="ARBA00022448"/>
    </source>
</evidence>
<protein>
    <submittedName>
        <fullName evidence="10">Uncharacterized protein QDR1</fullName>
    </submittedName>
</protein>
<comment type="similarity">
    <text evidence="6">Belongs to the major facilitator superfamily. CAR1 family.</text>
</comment>
<name>G3AHT4_SPAPN</name>
<dbReference type="Proteomes" id="UP000000709">
    <property type="component" value="Unassembled WGS sequence"/>
</dbReference>
<dbReference type="FunCoup" id="G3AHT4">
    <property type="interactions" value="66"/>
</dbReference>
<proteinExistence type="inferred from homology"/>
<dbReference type="OrthoDB" id="440553at2759"/>
<feature type="transmembrane region" description="Helical" evidence="8">
    <location>
        <begin position="184"/>
        <end position="207"/>
    </location>
</feature>
<evidence type="ECO:0000256" key="3">
    <source>
        <dbReference type="ARBA" id="ARBA00022692"/>
    </source>
</evidence>
<keyword evidence="4 8" id="KW-1133">Transmembrane helix</keyword>
<dbReference type="eggNOG" id="KOG0255">
    <property type="taxonomic scope" value="Eukaryota"/>
</dbReference>
<dbReference type="InParanoid" id="G3AHT4"/>